<protein>
    <submittedName>
        <fullName evidence="2">Uncharacterized protein</fullName>
    </submittedName>
</protein>
<feature type="compositionally biased region" description="Basic and acidic residues" evidence="1">
    <location>
        <begin position="23"/>
        <end position="35"/>
    </location>
</feature>
<feature type="region of interest" description="Disordered" evidence="1">
    <location>
        <begin position="125"/>
        <end position="150"/>
    </location>
</feature>
<accession>A0ABN8PCJ9</accession>
<dbReference type="EMBL" id="CALNXI010000809">
    <property type="protein sequence ID" value="CAH3140963.1"/>
    <property type="molecule type" value="Genomic_DNA"/>
</dbReference>
<dbReference type="Proteomes" id="UP001159427">
    <property type="component" value="Unassembled WGS sequence"/>
</dbReference>
<organism evidence="2 3">
    <name type="scientific">Porites evermanni</name>
    <dbReference type="NCBI Taxonomy" id="104178"/>
    <lineage>
        <taxon>Eukaryota</taxon>
        <taxon>Metazoa</taxon>
        <taxon>Cnidaria</taxon>
        <taxon>Anthozoa</taxon>
        <taxon>Hexacorallia</taxon>
        <taxon>Scleractinia</taxon>
        <taxon>Fungiina</taxon>
        <taxon>Poritidae</taxon>
        <taxon>Porites</taxon>
    </lineage>
</organism>
<evidence type="ECO:0000313" key="3">
    <source>
        <dbReference type="Proteomes" id="UP001159427"/>
    </source>
</evidence>
<name>A0ABN8PCJ9_9CNID</name>
<sequence>WGDVKLKETADGKEYLEFNERQTKTRTGSDCRDIRAMPPKMFATDGSEKDPIVVSTKQQMKTSQVLSSVVAGTATKTSSYEKANPVISPCTSESQQSMALFSRAVIQGGNFSININTVNQSPKLTLEESSPAEALPRWKRLRPLEDSDDE</sequence>
<feature type="non-terminal residue" evidence="2">
    <location>
        <position position="1"/>
    </location>
</feature>
<proteinExistence type="predicted"/>
<feature type="region of interest" description="Disordered" evidence="1">
    <location>
        <begin position="23"/>
        <end position="48"/>
    </location>
</feature>
<evidence type="ECO:0000313" key="2">
    <source>
        <dbReference type="EMBL" id="CAH3140963.1"/>
    </source>
</evidence>
<comment type="caution">
    <text evidence="2">The sequence shown here is derived from an EMBL/GenBank/DDBJ whole genome shotgun (WGS) entry which is preliminary data.</text>
</comment>
<keyword evidence="3" id="KW-1185">Reference proteome</keyword>
<reference evidence="2 3" key="1">
    <citation type="submission" date="2022-05" db="EMBL/GenBank/DDBJ databases">
        <authorList>
            <consortium name="Genoscope - CEA"/>
            <person name="William W."/>
        </authorList>
    </citation>
    <scope>NUCLEOTIDE SEQUENCE [LARGE SCALE GENOMIC DNA]</scope>
</reference>
<gene>
    <name evidence="2" type="ORF">PEVE_00041938</name>
</gene>
<evidence type="ECO:0000256" key="1">
    <source>
        <dbReference type="SAM" id="MobiDB-lite"/>
    </source>
</evidence>